<name>A0A1C6W3J0_9ACTN</name>
<gene>
    <name evidence="4" type="ORF">GA0070606_6389</name>
</gene>
<dbReference type="PANTHER" id="PTHR48107:SF16">
    <property type="entry name" value="NADPH-DEPENDENT ALDEHYDE REDUCTASE 1, CHLOROPLASTIC"/>
    <property type="match status" value="1"/>
</dbReference>
<feature type="region of interest" description="Disordered" evidence="3">
    <location>
        <begin position="1"/>
        <end position="52"/>
    </location>
</feature>
<dbReference type="FunFam" id="3.40.50.720:FF:000097">
    <property type="entry name" value="SDR family oxidoreductase"/>
    <property type="match status" value="1"/>
</dbReference>
<dbReference type="InterPro" id="IPR020904">
    <property type="entry name" value="Sc_DH/Rdtase_CS"/>
</dbReference>
<keyword evidence="5" id="KW-1185">Reference proteome</keyword>
<dbReference type="EMBL" id="FMHZ01000002">
    <property type="protein sequence ID" value="SCL72974.1"/>
    <property type="molecule type" value="Genomic_DNA"/>
</dbReference>
<dbReference type="PRINTS" id="PR00080">
    <property type="entry name" value="SDRFAMILY"/>
</dbReference>
<keyword evidence="2" id="KW-0560">Oxidoreductase</keyword>
<feature type="compositionally biased region" description="Low complexity" evidence="3">
    <location>
        <begin position="14"/>
        <end position="30"/>
    </location>
</feature>
<dbReference type="InterPro" id="IPR002347">
    <property type="entry name" value="SDR_fam"/>
</dbReference>
<dbReference type="CDD" id="cd05355">
    <property type="entry name" value="SDR_c1"/>
    <property type="match status" value="1"/>
</dbReference>
<dbReference type="Gene3D" id="3.40.50.720">
    <property type="entry name" value="NAD(P)-binding Rossmann-like Domain"/>
    <property type="match status" value="1"/>
</dbReference>
<evidence type="ECO:0000313" key="5">
    <source>
        <dbReference type="Proteomes" id="UP000199001"/>
    </source>
</evidence>
<dbReference type="Proteomes" id="UP000199001">
    <property type="component" value="Unassembled WGS sequence"/>
</dbReference>
<dbReference type="SUPFAM" id="SSF51735">
    <property type="entry name" value="NAD(P)-binding Rossmann-fold domains"/>
    <property type="match status" value="1"/>
</dbReference>
<evidence type="ECO:0008006" key="6">
    <source>
        <dbReference type="Google" id="ProtNLM"/>
    </source>
</evidence>
<dbReference type="STRING" id="47855.GA0070606_6389"/>
<proteinExistence type="inferred from homology"/>
<organism evidence="4 5">
    <name type="scientific">Micromonospora citrea</name>
    <dbReference type="NCBI Taxonomy" id="47855"/>
    <lineage>
        <taxon>Bacteria</taxon>
        <taxon>Bacillati</taxon>
        <taxon>Actinomycetota</taxon>
        <taxon>Actinomycetes</taxon>
        <taxon>Micromonosporales</taxon>
        <taxon>Micromonosporaceae</taxon>
        <taxon>Micromonospora</taxon>
    </lineage>
</organism>
<sequence>MTEDQHTQQDPTSQYGQQEGQPKQQQTPPGSTREMTPKPDHGEESYHGSGKLAGRRAVITGGDSGIGRAIAIAYAREGADVLISYLGQEEDADARETVRLVEEAGRRGVAVRGDITDQRHCEELIERAVRDLGGIDILVNNAAYQMSQDKGILGIDDEQFDRVLKTNLYAMFWLCRAAIPHLAEGSAIINTSSIQAFDPSPQLLDYATTKAGIANFTKALAADLADRGIRVNAVAPGPIWTPLIPATMPEKKVEQFGQDTPEGRPGQPAELAPAYVFFASQESSYVTGEILGVTGGRPTK</sequence>
<dbReference type="PRINTS" id="PR00081">
    <property type="entry name" value="GDHRDH"/>
</dbReference>
<dbReference type="InterPro" id="IPR036291">
    <property type="entry name" value="NAD(P)-bd_dom_sf"/>
</dbReference>
<dbReference type="OrthoDB" id="9809287at2"/>
<dbReference type="PANTHER" id="PTHR48107">
    <property type="entry name" value="NADPH-DEPENDENT ALDEHYDE REDUCTASE-LIKE PROTEIN, CHLOROPLASTIC-RELATED"/>
    <property type="match status" value="1"/>
</dbReference>
<evidence type="ECO:0000256" key="3">
    <source>
        <dbReference type="SAM" id="MobiDB-lite"/>
    </source>
</evidence>
<dbReference type="GO" id="GO:0016614">
    <property type="term" value="F:oxidoreductase activity, acting on CH-OH group of donors"/>
    <property type="evidence" value="ECO:0007669"/>
    <property type="project" value="UniProtKB-ARBA"/>
</dbReference>
<feature type="compositionally biased region" description="Basic and acidic residues" evidence="3">
    <location>
        <begin position="35"/>
        <end position="46"/>
    </location>
</feature>
<evidence type="ECO:0000313" key="4">
    <source>
        <dbReference type="EMBL" id="SCL72974.1"/>
    </source>
</evidence>
<dbReference type="PROSITE" id="PS00061">
    <property type="entry name" value="ADH_SHORT"/>
    <property type="match status" value="1"/>
</dbReference>
<dbReference type="Pfam" id="PF13561">
    <property type="entry name" value="adh_short_C2"/>
    <property type="match status" value="1"/>
</dbReference>
<dbReference type="RefSeq" id="WP_091108469.1">
    <property type="nucleotide sequence ID" value="NZ_FMHZ01000002.1"/>
</dbReference>
<evidence type="ECO:0000256" key="1">
    <source>
        <dbReference type="ARBA" id="ARBA00006484"/>
    </source>
</evidence>
<reference evidence="5" key="1">
    <citation type="submission" date="2016-06" db="EMBL/GenBank/DDBJ databases">
        <authorList>
            <person name="Varghese N."/>
            <person name="Submissions Spin"/>
        </authorList>
    </citation>
    <scope>NUCLEOTIDE SEQUENCE [LARGE SCALE GENOMIC DNA]</scope>
    <source>
        <strain evidence="5">DSM 43903</strain>
    </source>
</reference>
<accession>A0A1C6W3J0</accession>
<dbReference type="NCBIfam" id="NF005559">
    <property type="entry name" value="PRK07231.1"/>
    <property type="match status" value="1"/>
</dbReference>
<evidence type="ECO:0000256" key="2">
    <source>
        <dbReference type="ARBA" id="ARBA00023002"/>
    </source>
</evidence>
<dbReference type="AlphaFoldDB" id="A0A1C6W3J0"/>
<protein>
    <recommendedName>
        <fullName evidence="6">NAD(P)-dependent dehydrogenase, short-chain alcohol dehydrogenase family</fullName>
    </recommendedName>
</protein>
<comment type="similarity">
    <text evidence="1">Belongs to the short-chain dehydrogenases/reductases (SDR) family.</text>
</comment>